<evidence type="ECO:0000256" key="1">
    <source>
        <dbReference type="ARBA" id="ARBA00006547"/>
    </source>
</evidence>
<protein>
    <recommendedName>
        <fullName evidence="2">arylamine N-acetyltransferase</fullName>
        <ecNumber evidence="2">2.3.1.5</ecNumber>
    </recommendedName>
</protein>
<name>A0AAW0Y761_CHEQU</name>
<gene>
    <name evidence="3" type="ORF">OTU49_016675</name>
</gene>
<dbReference type="Proteomes" id="UP001445076">
    <property type="component" value="Unassembled WGS sequence"/>
</dbReference>
<proteinExistence type="inferred from homology"/>
<organism evidence="3 4">
    <name type="scientific">Cherax quadricarinatus</name>
    <name type="common">Australian red claw crayfish</name>
    <dbReference type="NCBI Taxonomy" id="27406"/>
    <lineage>
        <taxon>Eukaryota</taxon>
        <taxon>Metazoa</taxon>
        <taxon>Ecdysozoa</taxon>
        <taxon>Arthropoda</taxon>
        <taxon>Crustacea</taxon>
        <taxon>Multicrustacea</taxon>
        <taxon>Malacostraca</taxon>
        <taxon>Eumalacostraca</taxon>
        <taxon>Eucarida</taxon>
        <taxon>Decapoda</taxon>
        <taxon>Pleocyemata</taxon>
        <taxon>Astacidea</taxon>
        <taxon>Parastacoidea</taxon>
        <taxon>Parastacidae</taxon>
        <taxon>Cherax</taxon>
    </lineage>
</organism>
<evidence type="ECO:0000313" key="3">
    <source>
        <dbReference type="EMBL" id="KAK8747201.1"/>
    </source>
</evidence>
<evidence type="ECO:0000256" key="2">
    <source>
        <dbReference type="ARBA" id="ARBA00012701"/>
    </source>
</evidence>
<sequence length="374" mass="41759">MCSMALLDQHRALKFLEKIGIIEGKALLAQDPVLFLNTIIRSFTTHLPFQCVSLMAQAEEERHVPSLEEIIEAGLSLEGGLCFDLNVFMYILLSAFELKVHFLDAGSYSASKDLHTHVVVLVKDLRCPGDDHFIDVGCGHPFLEAVAVNSLPVTFYQAGLKYTYCRKGDLVLRLHHDHNLGNDPAVMVGELRQFFHFSLNPVDLKFFYSNMDKVYISEEKSVFLQGIRAVRFPQADSLPTKELSTLGGATSIANENSGICEHESNLQREENSLNTKDSETLSENSLEILGDIAKNACKPESSEGEAEDRDSAEHERIMVAMKDQSLLLGRIDAAIKTKVSVDEWTATLKHYFPTIPPAKVDLAVHRMVQKLNLQ</sequence>
<dbReference type="InterPro" id="IPR038765">
    <property type="entry name" value="Papain-like_cys_pep_sf"/>
</dbReference>
<dbReference type="PANTHER" id="PTHR11786:SF0">
    <property type="entry name" value="ARYLAMINE N-ACETYLTRANSFERASE 4-RELATED"/>
    <property type="match status" value="1"/>
</dbReference>
<evidence type="ECO:0000313" key="4">
    <source>
        <dbReference type="Proteomes" id="UP001445076"/>
    </source>
</evidence>
<dbReference type="AlphaFoldDB" id="A0AAW0Y761"/>
<dbReference type="SUPFAM" id="SSF54001">
    <property type="entry name" value="Cysteine proteinases"/>
    <property type="match status" value="1"/>
</dbReference>
<dbReference type="EMBL" id="JARKIK010000015">
    <property type="protein sequence ID" value="KAK8747201.1"/>
    <property type="molecule type" value="Genomic_DNA"/>
</dbReference>
<dbReference type="InterPro" id="IPR053710">
    <property type="entry name" value="Arylamine_NAT_domain_sf"/>
</dbReference>
<comment type="similarity">
    <text evidence="1">Belongs to the arylamine N-acetyltransferase family.</text>
</comment>
<dbReference type="InterPro" id="IPR001447">
    <property type="entry name" value="Arylamine_N-AcTrfase"/>
</dbReference>
<dbReference type="Pfam" id="PF00797">
    <property type="entry name" value="Acetyltransf_2"/>
    <property type="match status" value="1"/>
</dbReference>
<dbReference type="GO" id="GO:0004060">
    <property type="term" value="F:arylamine N-acetyltransferase activity"/>
    <property type="evidence" value="ECO:0007669"/>
    <property type="project" value="UniProtKB-EC"/>
</dbReference>
<accession>A0AAW0Y761</accession>
<dbReference type="PANTHER" id="PTHR11786">
    <property type="entry name" value="N-HYDROXYARYLAMINE O-ACETYLTRANSFERASE"/>
    <property type="match status" value="1"/>
</dbReference>
<dbReference type="EC" id="2.3.1.5" evidence="2"/>
<comment type="caution">
    <text evidence="3">The sequence shown here is derived from an EMBL/GenBank/DDBJ whole genome shotgun (WGS) entry which is preliminary data.</text>
</comment>
<keyword evidence="4" id="KW-1185">Reference proteome</keyword>
<reference evidence="3 4" key="1">
    <citation type="journal article" date="2024" name="BMC Genomics">
        <title>Genome assembly of redclaw crayfish (Cherax quadricarinatus) provides insights into its immune adaptation and hypoxia tolerance.</title>
        <authorList>
            <person name="Liu Z."/>
            <person name="Zheng J."/>
            <person name="Li H."/>
            <person name="Fang K."/>
            <person name="Wang S."/>
            <person name="He J."/>
            <person name="Zhou D."/>
            <person name="Weng S."/>
            <person name="Chi M."/>
            <person name="Gu Z."/>
            <person name="He J."/>
            <person name="Li F."/>
            <person name="Wang M."/>
        </authorList>
    </citation>
    <scope>NUCLEOTIDE SEQUENCE [LARGE SCALE GENOMIC DNA]</scope>
    <source>
        <strain evidence="3">ZL_2023a</strain>
    </source>
</reference>
<dbReference type="Gene3D" id="3.30.2140.20">
    <property type="match status" value="1"/>
</dbReference>